<dbReference type="AlphaFoldDB" id="A0A160IQQ8"/>
<dbReference type="KEGG" id="fpn:ABE65_017775"/>
<feature type="chain" id="PRO_5007815737" description="DUF4879 domain-containing protein" evidence="1">
    <location>
        <begin position="27"/>
        <end position="193"/>
    </location>
</feature>
<evidence type="ECO:0000313" key="2">
    <source>
        <dbReference type="EMBL" id="ANC78547.1"/>
    </source>
</evidence>
<accession>A0A160IQQ8</accession>
<dbReference type="RefSeq" id="WP_082861488.1">
    <property type="nucleotide sequence ID" value="NZ_CP015378.1"/>
</dbReference>
<organism evidence="2 3">
    <name type="scientific">Fictibacillus phosphorivorans</name>
    <dbReference type="NCBI Taxonomy" id="1221500"/>
    <lineage>
        <taxon>Bacteria</taxon>
        <taxon>Bacillati</taxon>
        <taxon>Bacillota</taxon>
        <taxon>Bacilli</taxon>
        <taxon>Bacillales</taxon>
        <taxon>Fictibacillaceae</taxon>
        <taxon>Fictibacillus</taxon>
    </lineage>
</organism>
<dbReference type="STRING" id="1221500.ABE65_017775"/>
<evidence type="ECO:0008006" key="4">
    <source>
        <dbReference type="Google" id="ProtNLM"/>
    </source>
</evidence>
<protein>
    <recommendedName>
        <fullName evidence="4">DUF4879 domain-containing protein</fullName>
    </recommendedName>
</protein>
<dbReference type="Pfam" id="PF16219">
    <property type="entry name" value="DUF4879"/>
    <property type="match status" value="1"/>
</dbReference>
<keyword evidence="3" id="KW-1185">Reference proteome</keyword>
<dbReference type="EMBL" id="CP015378">
    <property type="protein sequence ID" value="ANC78547.1"/>
    <property type="molecule type" value="Genomic_DNA"/>
</dbReference>
<evidence type="ECO:0000313" key="3">
    <source>
        <dbReference type="Proteomes" id="UP000076623"/>
    </source>
</evidence>
<evidence type="ECO:0000256" key="1">
    <source>
        <dbReference type="SAM" id="SignalP"/>
    </source>
</evidence>
<dbReference type="Proteomes" id="UP000076623">
    <property type="component" value="Chromosome"/>
</dbReference>
<reference evidence="2 3" key="1">
    <citation type="submission" date="2016-04" db="EMBL/GenBank/DDBJ databases">
        <title>Complete genome sequence of Fictibacillus phosphorivorans G25-29, a strain toxic to nematodes.</title>
        <authorList>
            <person name="Zheng Z."/>
        </authorList>
    </citation>
    <scope>NUCLEOTIDE SEQUENCE [LARGE SCALE GENOMIC DNA]</scope>
    <source>
        <strain evidence="2 3">G25-29</strain>
    </source>
</reference>
<keyword evidence="1" id="KW-0732">Signal</keyword>
<sequence length="193" mass="21818">MKTLLSFAIVTALSLPLLIGGGQAFAASNDLNLKMESFKEETLKSLKTKHSKAQFVDLTPEEYEHQKIVENLFSVQASAPALTSLEVYAAISANYPNYEYFTPNQLMSNEDHGGSEMYIVTEELGYGNSQFAKLNGNLLTELQRQYIDYDADTIIDGWYIWWDASSYENGTFTYQNTSMNSPWNKMNDSINIK</sequence>
<dbReference type="Gene3D" id="2.60.40.2870">
    <property type="match status" value="1"/>
</dbReference>
<dbReference type="InterPro" id="IPR032624">
    <property type="entry name" value="DUF4879"/>
</dbReference>
<name>A0A160IQQ8_9BACL</name>
<proteinExistence type="predicted"/>
<gene>
    <name evidence="2" type="ORF">ABE65_017775</name>
</gene>
<feature type="signal peptide" evidence="1">
    <location>
        <begin position="1"/>
        <end position="26"/>
    </location>
</feature>